<gene>
    <name evidence="3" type="ORF">SLS60_001125</name>
</gene>
<accession>A0ABR3S883</accession>
<dbReference type="Proteomes" id="UP001521785">
    <property type="component" value="Unassembled WGS sequence"/>
</dbReference>
<dbReference type="InterPro" id="IPR051468">
    <property type="entry name" value="Fungal_SecMetab_SDRs"/>
</dbReference>
<reference evidence="3 4" key="1">
    <citation type="submission" date="2024-02" db="EMBL/GenBank/DDBJ databases">
        <title>De novo assembly and annotation of 12 fungi associated with fruit tree decline syndrome in Ontario, Canada.</title>
        <authorList>
            <person name="Sulman M."/>
            <person name="Ellouze W."/>
            <person name="Ilyukhin E."/>
        </authorList>
    </citation>
    <scope>NUCLEOTIDE SEQUENCE [LARGE SCALE GENOMIC DNA]</scope>
    <source>
        <strain evidence="3 4">M42-189</strain>
    </source>
</reference>
<name>A0ABR3S883_9PLEO</name>
<dbReference type="Gene3D" id="3.40.50.720">
    <property type="entry name" value="NAD(P)-binding Rossmann-like Domain"/>
    <property type="match status" value="1"/>
</dbReference>
<protein>
    <recommendedName>
        <fullName evidence="5">Short-chain dehydrogenase</fullName>
    </recommendedName>
</protein>
<keyword evidence="4" id="KW-1185">Reference proteome</keyword>
<organism evidence="3 4">
    <name type="scientific">Paraconiothyrium brasiliense</name>
    <dbReference type="NCBI Taxonomy" id="300254"/>
    <lineage>
        <taxon>Eukaryota</taxon>
        <taxon>Fungi</taxon>
        <taxon>Dikarya</taxon>
        <taxon>Ascomycota</taxon>
        <taxon>Pezizomycotina</taxon>
        <taxon>Dothideomycetes</taxon>
        <taxon>Pleosporomycetidae</taxon>
        <taxon>Pleosporales</taxon>
        <taxon>Massarineae</taxon>
        <taxon>Didymosphaeriaceae</taxon>
        <taxon>Paraconiothyrium</taxon>
    </lineage>
</organism>
<dbReference type="InterPro" id="IPR036291">
    <property type="entry name" value="NAD(P)-bd_dom_sf"/>
</dbReference>
<comment type="similarity">
    <text evidence="1 2">Belongs to the short-chain dehydrogenases/reductases (SDR) family.</text>
</comment>
<evidence type="ECO:0008006" key="5">
    <source>
        <dbReference type="Google" id="ProtNLM"/>
    </source>
</evidence>
<dbReference type="SUPFAM" id="SSF51735">
    <property type="entry name" value="NAD(P)-binding Rossmann-fold domains"/>
    <property type="match status" value="1"/>
</dbReference>
<dbReference type="EMBL" id="JAKJXO020000001">
    <property type="protein sequence ID" value="KAL1612895.1"/>
    <property type="molecule type" value="Genomic_DNA"/>
</dbReference>
<dbReference type="PRINTS" id="PR00081">
    <property type="entry name" value="GDHRDH"/>
</dbReference>
<evidence type="ECO:0000313" key="3">
    <source>
        <dbReference type="EMBL" id="KAL1612895.1"/>
    </source>
</evidence>
<dbReference type="InterPro" id="IPR002347">
    <property type="entry name" value="SDR_fam"/>
</dbReference>
<sequence>MANDKTITLITGANGGIGFELAAQLLSDASKHVLLGSRSLEKGEAAVKELQSRSLPGAVDLVHIDVADEDSIKTAAKEVEAKYGRLDALVNNAAIADAAGTSFQKLNEVFRTNVAGPYATVEAFAPLLEKSAKTPRIVNVTSGGGSIGLRLDPDNDYYSLKADQYRVSKAALNMVSACQAVEYGPKGWKVFLFCPGFTVSNLGPYNKAENGAKPTSEGAGPMVGILNGERDSEHGGYLKADGQWQW</sequence>
<dbReference type="PANTHER" id="PTHR43544:SF32">
    <property type="entry name" value="CHAIN DEHYDROGENASE, PUTATIVE (AFU_ORTHOLOGUE AFUA_5G01530)-RELATED"/>
    <property type="match status" value="1"/>
</dbReference>
<dbReference type="PRINTS" id="PR00080">
    <property type="entry name" value="SDRFAMILY"/>
</dbReference>
<dbReference type="PANTHER" id="PTHR43544">
    <property type="entry name" value="SHORT-CHAIN DEHYDROGENASE/REDUCTASE"/>
    <property type="match status" value="1"/>
</dbReference>
<comment type="caution">
    <text evidence="3">The sequence shown here is derived from an EMBL/GenBank/DDBJ whole genome shotgun (WGS) entry which is preliminary data.</text>
</comment>
<evidence type="ECO:0000256" key="2">
    <source>
        <dbReference type="RuleBase" id="RU000363"/>
    </source>
</evidence>
<evidence type="ECO:0000313" key="4">
    <source>
        <dbReference type="Proteomes" id="UP001521785"/>
    </source>
</evidence>
<evidence type="ECO:0000256" key="1">
    <source>
        <dbReference type="ARBA" id="ARBA00006484"/>
    </source>
</evidence>
<dbReference type="Pfam" id="PF00106">
    <property type="entry name" value="adh_short"/>
    <property type="match status" value="1"/>
</dbReference>
<proteinExistence type="inferred from homology"/>